<dbReference type="EMBL" id="LXQD01000341">
    <property type="protein sequence ID" value="RCJ19300.1"/>
    <property type="molecule type" value="Genomic_DNA"/>
</dbReference>
<dbReference type="AlphaFoldDB" id="A0A367Q6A6"/>
<organism evidence="1 2">
    <name type="scientific">Nostoc minutum NIES-26</name>
    <dbReference type="NCBI Taxonomy" id="1844469"/>
    <lineage>
        <taxon>Bacteria</taxon>
        <taxon>Bacillati</taxon>
        <taxon>Cyanobacteriota</taxon>
        <taxon>Cyanophyceae</taxon>
        <taxon>Nostocales</taxon>
        <taxon>Nostocaceae</taxon>
        <taxon>Nostoc</taxon>
    </lineage>
</organism>
<protein>
    <recommendedName>
        <fullName evidence="3">ABM domain-containing protein</fullName>
    </recommendedName>
</protein>
<reference evidence="1" key="1">
    <citation type="submission" date="2016-04" db="EMBL/GenBank/DDBJ databases">
        <authorList>
            <person name="Tabuchi Yagui T.R."/>
        </authorList>
    </citation>
    <scope>NUCLEOTIDE SEQUENCE [LARGE SCALE GENOMIC DNA]</scope>
    <source>
        <strain evidence="1">NIES-26</strain>
    </source>
</reference>
<gene>
    <name evidence="1" type="ORF">A6770_32095</name>
</gene>
<comment type="caution">
    <text evidence="1">The sequence shown here is derived from an EMBL/GenBank/DDBJ whole genome shotgun (WGS) entry which is preliminary data.</text>
</comment>
<keyword evidence="2" id="KW-1185">Reference proteome</keyword>
<evidence type="ECO:0000313" key="1">
    <source>
        <dbReference type="EMBL" id="RCJ19300.1"/>
    </source>
</evidence>
<dbReference type="SUPFAM" id="SSF54909">
    <property type="entry name" value="Dimeric alpha+beta barrel"/>
    <property type="match status" value="1"/>
</dbReference>
<evidence type="ECO:0008006" key="3">
    <source>
        <dbReference type="Google" id="ProtNLM"/>
    </source>
</evidence>
<dbReference type="Proteomes" id="UP000252107">
    <property type="component" value="Unassembled WGS sequence"/>
</dbReference>
<sequence>MNSNVIELVIFQTNPGISKADLMAAADQTMVFLQKLDGFISRELSLTENESQWVDIVHWQDLNTAQQAADKFIKAPECQEFLAMIDTQQMTMLHLNSVLTKNV</sequence>
<name>A0A367Q6A6_9NOSO</name>
<proteinExistence type="predicted"/>
<accession>A0A367Q6A6</accession>
<evidence type="ECO:0000313" key="2">
    <source>
        <dbReference type="Proteomes" id="UP000252107"/>
    </source>
</evidence>
<dbReference type="InterPro" id="IPR011008">
    <property type="entry name" value="Dimeric_a/b-barrel"/>
</dbReference>